<dbReference type="Proteomes" id="UP001187192">
    <property type="component" value="Unassembled WGS sequence"/>
</dbReference>
<feature type="chain" id="PRO_5041891732" evidence="1">
    <location>
        <begin position="20"/>
        <end position="437"/>
    </location>
</feature>
<keyword evidence="6" id="KW-1185">Reference proteome</keyword>
<evidence type="ECO:0000313" key="5">
    <source>
        <dbReference type="EMBL" id="GMN73384.1"/>
    </source>
</evidence>
<dbReference type="EMBL" id="BTGU01013199">
    <property type="protein sequence ID" value="GMN73379.1"/>
    <property type="molecule type" value="Genomic_DNA"/>
</dbReference>
<comment type="caution">
    <text evidence="2">The sequence shown here is derived from an EMBL/GenBank/DDBJ whole genome shotgun (WGS) entry which is preliminary data.</text>
</comment>
<evidence type="ECO:0000313" key="4">
    <source>
        <dbReference type="EMBL" id="GMN73379.1"/>
    </source>
</evidence>
<keyword evidence="1" id="KW-0732">Signal</keyword>
<reference evidence="2" key="1">
    <citation type="submission" date="2023-07" db="EMBL/GenBank/DDBJ databases">
        <title>draft genome sequence of fig (Ficus carica).</title>
        <authorList>
            <person name="Takahashi T."/>
            <person name="Nishimura K."/>
        </authorList>
    </citation>
    <scope>NUCLEOTIDE SEQUENCE</scope>
</reference>
<proteinExistence type="predicted"/>
<dbReference type="EMBL" id="BTGU01013198">
    <property type="protein sequence ID" value="GMN73372.1"/>
    <property type="molecule type" value="Genomic_DNA"/>
</dbReference>
<dbReference type="EMBL" id="BTGU01013200">
    <property type="protein sequence ID" value="GMN73384.1"/>
    <property type="molecule type" value="Genomic_DNA"/>
</dbReference>
<dbReference type="AlphaFoldDB" id="A0AA88JG70"/>
<evidence type="ECO:0000313" key="6">
    <source>
        <dbReference type="Proteomes" id="UP001187192"/>
    </source>
</evidence>
<protein>
    <submittedName>
        <fullName evidence="2">Uncharacterized protein</fullName>
    </submittedName>
</protein>
<gene>
    <name evidence="2" type="ORF">TIFTF001_053682</name>
    <name evidence="3" type="ORF">TIFTF001_053683</name>
    <name evidence="4" type="ORF">TIFTF001_053686</name>
    <name evidence="5" type="ORF">TIFTF001_053687</name>
</gene>
<evidence type="ECO:0000313" key="2">
    <source>
        <dbReference type="EMBL" id="GMN73369.1"/>
    </source>
</evidence>
<name>A0AA88JG70_FICCA</name>
<dbReference type="EMBL" id="BTGU01013197">
    <property type="protein sequence ID" value="GMN73369.1"/>
    <property type="molecule type" value="Genomic_DNA"/>
</dbReference>
<sequence length="437" mass="46839">MLRVLGMQVIGLLVWSFDARHLFSPSGCSQLIGYGRVLGEVYACHGTLLRAPRTSGVLGLLRQIVGPTRMLGPTRAPPFGQYPVMGPNSVCPVMGPDFVVREPQELGVCKDKCWVLFGHLLSMLGSARAPPFGQYPVMGPDSVVREPQELSARADVGLSARADIGNCLQGQMLGPARAPIFGQYPVMGPDSMVREPQELSARADVWSCSSTSYGWLGFSIGLTQVQLWSAPSMGTFLSGQQAWLPGKFYPGQAWFPGKFNPGHGEVLFGSSMVPGEVLPGSRGSSTRVNKHDCWGSSTRVKHVFRRCGHRVLCDPIGAGFSRSWISWLSRSSMARVVGCSRSTGGEVVVAIKARGPPSRTKMLMPKMALVATSNVVGLSCGGWPIAPPSITCKREAPRNDGDTCVASAVGTLMLKCFPRVRVLGATRLGRLPRAPDG</sequence>
<evidence type="ECO:0000256" key="1">
    <source>
        <dbReference type="SAM" id="SignalP"/>
    </source>
</evidence>
<organism evidence="2 6">
    <name type="scientific">Ficus carica</name>
    <name type="common">Common fig</name>
    <dbReference type="NCBI Taxonomy" id="3494"/>
    <lineage>
        <taxon>Eukaryota</taxon>
        <taxon>Viridiplantae</taxon>
        <taxon>Streptophyta</taxon>
        <taxon>Embryophyta</taxon>
        <taxon>Tracheophyta</taxon>
        <taxon>Spermatophyta</taxon>
        <taxon>Magnoliopsida</taxon>
        <taxon>eudicotyledons</taxon>
        <taxon>Gunneridae</taxon>
        <taxon>Pentapetalae</taxon>
        <taxon>rosids</taxon>
        <taxon>fabids</taxon>
        <taxon>Rosales</taxon>
        <taxon>Moraceae</taxon>
        <taxon>Ficeae</taxon>
        <taxon>Ficus</taxon>
    </lineage>
</organism>
<accession>A0AA88JG70</accession>
<feature type="signal peptide" evidence="1">
    <location>
        <begin position="1"/>
        <end position="19"/>
    </location>
</feature>
<evidence type="ECO:0000313" key="3">
    <source>
        <dbReference type="EMBL" id="GMN73372.1"/>
    </source>
</evidence>